<evidence type="ECO:0000259" key="1">
    <source>
        <dbReference type="PROSITE" id="PS51201"/>
    </source>
</evidence>
<evidence type="ECO:0000313" key="3">
    <source>
        <dbReference type="EMBL" id="KYC48285.1"/>
    </source>
</evidence>
<dbReference type="AlphaFoldDB" id="A0A150ITT1"/>
<evidence type="ECO:0000313" key="4">
    <source>
        <dbReference type="Proteomes" id="UP000075398"/>
    </source>
</evidence>
<dbReference type="Pfam" id="PF02254">
    <property type="entry name" value="TrkA_N"/>
    <property type="match status" value="1"/>
</dbReference>
<dbReference type="InterPro" id="IPR003148">
    <property type="entry name" value="RCK_N"/>
</dbReference>
<dbReference type="PANTHER" id="PTHR43833">
    <property type="entry name" value="POTASSIUM CHANNEL PROTEIN 2-RELATED-RELATED"/>
    <property type="match status" value="1"/>
</dbReference>
<proteinExistence type="predicted"/>
<reference evidence="3 4" key="1">
    <citation type="journal article" date="2016" name="ISME J.">
        <title>Chasing the elusive Euryarchaeota class WSA2: genomes reveal a uniquely fastidious methyl-reducing methanogen.</title>
        <authorList>
            <person name="Nobu M.K."/>
            <person name="Narihiro T."/>
            <person name="Kuroda K."/>
            <person name="Mei R."/>
            <person name="Liu W.T."/>
        </authorList>
    </citation>
    <scope>NUCLEOTIDE SEQUENCE [LARGE SCALE GENOMIC DNA]</scope>
    <source>
        <strain evidence="3">U1lsi0528_Bin055</strain>
    </source>
</reference>
<feature type="domain" description="RCK C-terminal" evidence="2">
    <location>
        <begin position="135"/>
        <end position="221"/>
    </location>
</feature>
<name>A0A150ITT1_9EURY</name>
<dbReference type="PANTHER" id="PTHR43833:SF7">
    <property type="entry name" value="KTR SYSTEM POTASSIUM UPTAKE PROTEIN C"/>
    <property type="match status" value="1"/>
</dbReference>
<dbReference type="SUPFAM" id="SSF51735">
    <property type="entry name" value="NAD(P)-binding Rossmann-fold domains"/>
    <property type="match status" value="1"/>
</dbReference>
<dbReference type="PROSITE" id="PS51201">
    <property type="entry name" value="RCK_N"/>
    <property type="match status" value="1"/>
</dbReference>
<comment type="caution">
    <text evidence="3">The sequence shown here is derived from an EMBL/GenBank/DDBJ whole genome shotgun (WGS) entry which is preliminary data.</text>
</comment>
<dbReference type="Gene3D" id="3.30.70.1450">
    <property type="entry name" value="Regulator of K+ conductance, C-terminal domain"/>
    <property type="match status" value="1"/>
</dbReference>
<dbReference type="InterPro" id="IPR036721">
    <property type="entry name" value="RCK_C_sf"/>
</dbReference>
<dbReference type="InterPro" id="IPR050721">
    <property type="entry name" value="Trk_Ktr_HKT_K-transport"/>
</dbReference>
<dbReference type="PROSITE" id="PS51202">
    <property type="entry name" value="RCK_C"/>
    <property type="match status" value="1"/>
</dbReference>
<dbReference type="Gene3D" id="3.40.50.720">
    <property type="entry name" value="NAD(P)-binding Rossmann-like Domain"/>
    <property type="match status" value="1"/>
</dbReference>
<dbReference type="GO" id="GO:0006813">
    <property type="term" value="P:potassium ion transport"/>
    <property type="evidence" value="ECO:0007669"/>
    <property type="project" value="InterPro"/>
</dbReference>
<gene>
    <name evidence="3" type="ORF">AMQ22_01884</name>
</gene>
<dbReference type="InterPro" id="IPR006037">
    <property type="entry name" value="RCK_C"/>
</dbReference>
<dbReference type="Pfam" id="PF02080">
    <property type="entry name" value="TrkA_C"/>
    <property type="match status" value="1"/>
</dbReference>
<dbReference type="GO" id="GO:0008324">
    <property type="term" value="F:monoatomic cation transmembrane transporter activity"/>
    <property type="evidence" value="ECO:0007669"/>
    <property type="project" value="InterPro"/>
</dbReference>
<sequence>MMKQFVVIGLGNFGINVATALHKLGNQVLVIDESERKVEQIKDLVTQAIVADATDKKVLSEFVDKSVDAAIVCMRDNIEASVMITLYLKDLGIEKIIAKAINEDHGRILGLVGASKIIYPEKDVAIELADTLTTPNLINWLPVEPDYKIFELKAPKEYVGKTLAELKLDDNFGIQVIAIKEGPKGPFHLIPGGSFTITENSSLAIIGKNEDIAKLKSNNKI</sequence>
<accession>A0A150ITT1</accession>
<protein>
    <submittedName>
        <fullName evidence="3">Potassium transporter peripheral membrane component</fullName>
    </submittedName>
</protein>
<dbReference type="InterPro" id="IPR036291">
    <property type="entry name" value="NAD(P)-bd_dom_sf"/>
</dbReference>
<dbReference type="EMBL" id="LNGC01000134">
    <property type="protein sequence ID" value="KYC48285.1"/>
    <property type="molecule type" value="Genomic_DNA"/>
</dbReference>
<evidence type="ECO:0000259" key="2">
    <source>
        <dbReference type="PROSITE" id="PS51202"/>
    </source>
</evidence>
<organism evidence="3 4">
    <name type="scientific">Candidatus Methanofastidiosum methylothiophilum</name>
    <dbReference type="NCBI Taxonomy" id="1705564"/>
    <lineage>
        <taxon>Archaea</taxon>
        <taxon>Methanobacteriati</taxon>
        <taxon>Methanobacteriota</taxon>
        <taxon>Stenosarchaea group</taxon>
        <taxon>Candidatus Methanofastidiosia</taxon>
        <taxon>Candidatus Methanofastidiosales</taxon>
        <taxon>Candidatus Methanofastidiosaceae</taxon>
        <taxon>Candidatus Methanofastidiosum</taxon>
    </lineage>
</organism>
<dbReference type="Proteomes" id="UP000075398">
    <property type="component" value="Unassembled WGS sequence"/>
</dbReference>
<dbReference type="SUPFAM" id="SSF116726">
    <property type="entry name" value="TrkA C-terminal domain-like"/>
    <property type="match status" value="1"/>
</dbReference>
<feature type="domain" description="RCK N-terminal" evidence="1">
    <location>
        <begin position="2"/>
        <end position="118"/>
    </location>
</feature>